<dbReference type="InterPro" id="IPR009081">
    <property type="entry name" value="PP-bd_ACP"/>
</dbReference>
<accession>A0ABY8HYQ6</accession>
<feature type="domain" description="Carrier" evidence="1">
    <location>
        <begin position="1"/>
        <end position="77"/>
    </location>
</feature>
<evidence type="ECO:0000259" key="1">
    <source>
        <dbReference type="PROSITE" id="PS50075"/>
    </source>
</evidence>
<protein>
    <submittedName>
        <fullName evidence="2">Phosphopantetheine-binding protein</fullName>
    </submittedName>
</protein>
<dbReference type="SUPFAM" id="SSF47336">
    <property type="entry name" value="ACP-like"/>
    <property type="match status" value="1"/>
</dbReference>
<gene>
    <name evidence="2" type="ORF">P9875_15195</name>
</gene>
<dbReference type="InterPro" id="IPR036736">
    <property type="entry name" value="ACP-like_sf"/>
</dbReference>
<proteinExistence type="predicted"/>
<evidence type="ECO:0000313" key="2">
    <source>
        <dbReference type="EMBL" id="WFR77068.1"/>
    </source>
</evidence>
<dbReference type="RefSeq" id="WP_035818574.1">
    <property type="nucleotide sequence ID" value="NZ_CP121464.1"/>
</dbReference>
<organism evidence="2 3">
    <name type="scientific">Janthinobacterium rivuli</name>
    <dbReference type="NCBI Taxonomy" id="2751478"/>
    <lineage>
        <taxon>Bacteria</taxon>
        <taxon>Pseudomonadati</taxon>
        <taxon>Pseudomonadota</taxon>
        <taxon>Betaproteobacteria</taxon>
        <taxon>Burkholderiales</taxon>
        <taxon>Oxalobacteraceae</taxon>
        <taxon>Janthinobacterium</taxon>
    </lineage>
</organism>
<dbReference type="Pfam" id="PF00550">
    <property type="entry name" value="PP-binding"/>
    <property type="match status" value="1"/>
</dbReference>
<sequence>MRESERVIYEAIRKVKPSLIETELTPATRFDKFDIASLEMAMIVFEINDAFDIEIELYTLMTLDTIEDACVHVDQERRKNGAVGTVVADA</sequence>
<dbReference type="Gene3D" id="1.10.1200.10">
    <property type="entry name" value="ACP-like"/>
    <property type="match status" value="1"/>
</dbReference>
<reference evidence="2 3" key="1">
    <citation type="submission" date="2023-04" db="EMBL/GenBank/DDBJ databases">
        <title>Nanopore sequencing of Janthinobacterium from water.</title>
        <authorList>
            <person name="Ciuchcinski K."/>
            <person name="Rokowska A."/>
            <person name="Dziewit L."/>
        </authorList>
    </citation>
    <scope>NUCLEOTIDE SEQUENCE [LARGE SCALE GENOMIC DNA]</scope>
    <source>
        <strain evidence="2 3">DEMB2</strain>
    </source>
</reference>
<dbReference type="Proteomes" id="UP001219584">
    <property type="component" value="Chromosome"/>
</dbReference>
<evidence type="ECO:0000313" key="3">
    <source>
        <dbReference type="Proteomes" id="UP001219584"/>
    </source>
</evidence>
<dbReference type="EMBL" id="CP121464">
    <property type="protein sequence ID" value="WFR77068.1"/>
    <property type="molecule type" value="Genomic_DNA"/>
</dbReference>
<name>A0ABY8HYQ6_9BURK</name>
<dbReference type="PROSITE" id="PS50075">
    <property type="entry name" value="CARRIER"/>
    <property type="match status" value="1"/>
</dbReference>
<keyword evidence="3" id="KW-1185">Reference proteome</keyword>